<dbReference type="EMBL" id="KM972285">
    <property type="protein sequence ID" value="AKE80528.1"/>
    <property type="molecule type" value="Genomic_DNA"/>
</dbReference>
<dbReference type="EMBL" id="KM972284">
    <property type="protein sequence ID" value="AKE80507.1"/>
    <property type="molecule type" value="Genomic_DNA"/>
</dbReference>
<dbReference type="AlphaFoldDB" id="A0A0F6UYC5"/>
<protein>
    <submittedName>
        <fullName evidence="8">Wzx</fullName>
    </submittedName>
</protein>
<keyword evidence="2" id="KW-1003">Cell membrane</keyword>
<dbReference type="EMBL" id="KM972283">
    <property type="protein sequence ID" value="AKE80486.1"/>
    <property type="molecule type" value="Genomic_DNA"/>
</dbReference>
<evidence type="ECO:0000313" key="9">
    <source>
        <dbReference type="EMBL" id="AKE80507.1"/>
    </source>
</evidence>
<dbReference type="PANTHER" id="PTHR30250">
    <property type="entry name" value="PST FAMILY PREDICTED COLANIC ACID TRANSPORTER"/>
    <property type="match status" value="1"/>
</dbReference>
<feature type="transmembrane region" description="Helical" evidence="6">
    <location>
        <begin position="183"/>
        <end position="201"/>
    </location>
</feature>
<evidence type="ECO:0000256" key="3">
    <source>
        <dbReference type="ARBA" id="ARBA00022692"/>
    </source>
</evidence>
<gene>
    <name evidence="8" type="primary">cpsO</name>
    <name evidence="7" type="ORF">YS142.seq-orf00019</name>
    <name evidence="8" type="ORF">YS81.seq-orf00020</name>
    <name evidence="9" type="ORF">YS82.seq-orf00020</name>
    <name evidence="10" type="ORF">YS83.seq-orf00020</name>
    <name evidence="11" type="ORF">YS84.seq-orf00020</name>
</gene>
<feature type="transmembrane region" description="Helical" evidence="6">
    <location>
        <begin position="86"/>
        <end position="107"/>
    </location>
</feature>
<sequence>MIKKLTSKAVLKNVIIYMVCGLLIKGFSFFLLPLYTSYLTTTDYGITSLTNSFLITGSFVVSLSLYSAISRFYIDLKSDLERLSRFYGTIILFVLIVSILIGMLMAYEKNVLTQYLFLNIDFFPSVFISILSLVFYCQYTIYENILKSQQQAGKYSVITVTFFILTLVLNILFVVYLKLGATGVLLANLITYFLYFLLMVIDLWKSNMITWCLDLHLLKEALLFSIPIIPHNLSTYVAIFLSKLFISDVGNLEAVGLYTIASQFGSIADLVQTYVSNAYGPWLYEQMAMLNNSVKKNISTISEILSYTIGFFLLGIALFSHDYIVLLLDKVYASSWVYIPLIVFVFLIKMLYYFYVEILFYHKNASRLIFIATLTSSVVNIIISYYLVKHLGISGSIIADLISMIIRVVIVIAISKRYEDIGLKLPKLLYIIMIVVIFMVTGLYFTYTKYKFVFSYMDFGYRVFILLVYMIFVVYKFREEFKSWLKQKKFLKKL</sequence>
<dbReference type="EMBL" id="KM972286">
    <property type="protein sequence ID" value="AKE80549.1"/>
    <property type="molecule type" value="Genomic_DNA"/>
</dbReference>
<keyword evidence="4 6" id="KW-1133">Transmembrane helix</keyword>
<evidence type="ECO:0000313" key="10">
    <source>
        <dbReference type="EMBL" id="AKE80528.1"/>
    </source>
</evidence>
<feature type="transmembrane region" description="Helical" evidence="6">
    <location>
        <begin position="336"/>
        <end position="356"/>
    </location>
</feature>
<evidence type="ECO:0000256" key="1">
    <source>
        <dbReference type="ARBA" id="ARBA00004651"/>
    </source>
</evidence>
<dbReference type="GO" id="GO:0005886">
    <property type="term" value="C:plasma membrane"/>
    <property type="evidence" value="ECO:0007669"/>
    <property type="project" value="UniProtKB-SubCell"/>
</dbReference>
<feature type="transmembrane region" description="Helical" evidence="6">
    <location>
        <begin position="304"/>
        <end position="324"/>
    </location>
</feature>
<organism evidence="8">
    <name type="scientific">Streptococcus suis</name>
    <dbReference type="NCBI Taxonomy" id="1307"/>
    <lineage>
        <taxon>Bacteria</taxon>
        <taxon>Bacillati</taxon>
        <taxon>Bacillota</taxon>
        <taxon>Bacilli</taxon>
        <taxon>Lactobacillales</taxon>
        <taxon>Streptococcaceae</taxon>
        <taxon>Streptococcus</taxon>
    </lineage>
</organism>
<feature type="transmembrane region" description="Helical" evidence="6">
    <location>
        <begin position="113"/>
        <end position="136"/>
    </location>
</feature>
<evidence type="ECO:0000256" key="5">
    <source>
        <dbReference type="ARBA" id="ARBA00023136"/>
    </source>
</evidence>
<feature type="transmembrane region" description="Helical" evidence="6">
    <location>
        <begin position="52"/>
        <end position="74"/>
    </location>
</feature>
<evidence type="ECO:0000256" key="2">
    <source>
        <dbReference type="ARBA" id="ARBA00022475"/>
    </source>
</evidence>
<dbReference type="Pfam" id="PF01943">
    <property type="entry name" value="Polysacc_synt"/>
    <property type="match status" value="1"/>
</dbReference>
<feature type="transmembrane region" description="Helical" evidence="6">
    <location>
        <begin position="14"/>
        <end position="32"/>
    </location>
</feature>
<feature type="transmembrane region" description="Helical" evidence="6">
    <location>
        <begin position="157"/>
        <end position="177"/>
    </location>
</feature>
<dbReference type="EMBL" id="KM972243">
    <property type="protein sequence ID" value="AKE79617.1"/>
    <property type="molecule type" value="Genomic_DNA"/>
</dbReference>
<keyword evidence="3 6" id="KW-0812">Transmembrane</keyword>
<reference evidence="8" key="1">
    <citation type="journal article" date="2015" name="Appl. Environ. Microbiol.">
        <title>Eight Novel Capsular Polysaccharide Synthesis Gene Loci Identified in Nontypeable Streptococcus suis Isolates.</title>
        <authorList>
            <person name="Zheng H."/>
            <person name="Ji S."/>
            <person name="Liu Z."/>
            <person name="Lan R."/>
            <person name="Huang Y."/>
            <person name="Bai X."/>
            <person name="Gottschalk M."/>
            <person name="Xu J."/>
        </authorList>
    </citation>
    <scope>NUCLEOTIDE SEQUENCE</scope>
    <source>
        <strain evidence="7">YS142_seq</strain>
        <strain evidence="8">YS81_seq</strain>
        <strain evidence="9">YS82_seq</strain>
        <strain evidence="10">YS83_seq</strain>
        <strain evidence="11">YS84_seq</strain>
    </source>
</reference>
<proteinExistence type="predicted"/>
<name>A0A0F6UYC5_STRSU</name>
<comment type="subcellular location">
    <subcellularLocation>
        <location evidence="1">Cell membrane</location>
        <topology evidence="1">Multi-pass membrane protein</topology>
    </subcellularLocation>
</comment>
<dbReference type="InterPro" id="IPR002797">
    <property type="entry name" value="Polysacc_synth"/>
</dbReference>
<feature type="transmembrane region" description="Helical" evidence="6">
    <location>
        <begin position="368"/>
        <end position="387"/>
    </location>
</feature>
<feature type="transmembrane region" description="Helical" evidence="6">
    <location>
        <begin position="427"/>
        <end position="447"/>
    </location>
</feature>
<evidence type="ECO:0000313" key="11">
    <source>
        <dbReference type="EMBL" id="AKE80549.1"/>
    </source>
</evidence>
<evidence type="ECO:0000256" key="4">
    <source>
        <dbReference type="ARBA" id="ARBA00022989"/>
    </source>
</evidence>
<feature type="transmembrane region" description="Helical" evidence="6">
    <location>
        <begin position="459"/>
        <end position="477"/>
    </location>
</feature>
<evidence type="ECO:0000256" key="6">
    <source>
        <dbReference type="SAM" id="Phobius"/>
    </source>
</evidence>
<feature type="transmembrane region" description="Helical" evidence="6">
    <location>
        <begin position="393"/>
        <end position="415"/>
    </location>
</feature>
<evidence type="ECO:0000313" key="8">
    <source>
        <dbReference type="EMBL" id="AKE80486.1"/>
    </source>
</evidence>
<evidence type="ECO:0000313" key="7">
    <source>
        <dbReference type="EMBL" id="AKE79617.1"/>
    </source>
</evidence>
<accession>A0A0F6UYC5</accession>
<dbReference type="InterPro" id="IPR050833">
    <property type="entry name" value="Poly_Biosynth_Transport"/>
</dbReference>
<dbReference type="PANTHER" id="PTHR30250:SF11">
    <property type="entry name" value="O-ANTIGEN TRANSPORTER-RELATED"/>
    <property type="match status" value="1"/>
</dbReference>
<keyword evidence="5 6" id="KW-0472">Membrane</keyword>